<comment type="caution">
    <text evidence="1">The sequence shown here is derived from an EMBL/GenBank/DDBJ whole genome shotgun (WGS) entry which is preliminary data.</text>
</comment>
<keyword evidence="2" id="KW-1185">Reference proteome</keyword>
<dbReference type="Proteomes" id="UP000886998">
    <property type="component" value="Unassembled WGS sequence"/>
</dbReference>
<name>A0A8X6YDG7_9ARAC</name>
<dbReference type="EMBL" id="BMAV01016633">
    <property type="protein sequence ID" value="GFY67574.1"/>
    <property type="molecule type" value="Genomic_DNA"/>
</dbReference>
<organism evidence="1 2">
    <name type="scientific">Trichonephila inaurata madagascariensis</name>
    <dbReference type="NCBI Taxonomy" id="2747483"/>
    <lineage>
        <taxon>Eukaryota</taxon>
        <taxon>Metazoa</taxon>
        <taxon>Ecdysozoa</taxon>
        <taxon>Arthropoda</taxon>
        <taxon>Chelicerata</taxon>
        <taxon>Arachnida</taxon>
        <taxon>Araneae</taxon>
        <taxon>Araneomorphae</taxon>
        <taxon>Entelegynae</taxon>
        <taxon>Araneoidea</taxon>
        <taxon>Nephilidae</taxon>
        <taxon>Trichonephila</taxon>
        <taxon>Trichonephila inaurata</taxon>
    </lineage>
</organism>
<proteinExistence type="predicted"/>
<dbReference type="AlphaFoldDB" id="A0A8X6YDG7"/>
<protein>
    <submittedName>
        <fullName evidence="1">Uncharacterized protein</fullName>
    </submittedName>
</protein>
<sequence>MDSLDATRNQLRTFKALSLSSTSCHRRKEFVLQERLLNVCSTESILLSIEPEIPVPQLHALPVCLCCHQIHSPQPNLCLVTWSTLELAS</sequence>
<accession>A0A8X6YDG7</accession>
<gene>
    <name evidence="1" type="ORF">TNIN_336511</name>
</gene>
<evidence type="ECO:0000313" key="1">
    <source>
        <dbReference type="EMBL" id="GFY67574.1"/>
    </source>
</evidence>
<reference evidence="1" key="1">
    <citation type="submission" date="2020-08" db="EMBL/GenBank/DDBJ databases">
        <title>Multicomponent nature underlies the extraordinary mechanical properties of spider dragline silk.</title>
        <authorList>
            <person name="Kono N."/>
            <person name="Nakamura H."/>
            <person name="Mori M."/>
            <person name="Yoshida Y."/>
            <person name="Ohtoshi R."/>
            <person name="Malay A.D."/>
            <person name="Moran D.A.P."/>
            <person name="Tomita M."/>
            <person name="Numata K."/>
            <person name="Arakawa K."/>
        </authorList>
    </citation>
    <scope>NUCLEOTIDE SEQUENCE</scope>
</reference>
<evidence type="ECO:0000313" key="2">
    <source>
        <dbReference type="Proteomes" id="UP000886998"/>
    </source>
</evidence>